<dbReference type="EMBL" id="CAJPWZ010001022">
    <property type="protein sequence ID" value="CAG2205340.1"/>
    <property type="molecule type" value="Genomic_DNA"/>
</dbReference>
<protein>
    <submittedName>
        <fullName evidence="1">Uncharacterized protein</fullName>
    </submittedName>
</protein>
<proteinExistence type="predicted"/>
<name>A0A8S3RAX6_MYTED</name>
<keyword evidence="2" id="KW-1185">Reference proteome</keyword>
<comment type="caution">
    <text evidence="1">The sequence shown here is derived from an EMBL/GenBank/DDBJ whole genome shotgun (WGS) entry which is preliminary data.</text>
</comment>
<evidence type="ECO:0000313" key="2">
    <source>
        <dbReference type="Proteomes" id="UP000683360"/>
    </source>
</evidence>
<dbReference type="Proteomes" id="UP000683360">
    <property type="component" value="Unassembled WGS sequence"/>
</dbReference>
<accession>A0A8S3RAX6</accession>
<sequence>MHQVTGAGRQHLTLALTMVSLWSENRREVVEGAVDVEEGNKTQLQEVNRESGIAQLENRVDSMSVDDMLILLKRISKAKPSYVLQKNKMTALSIIDGIIMHRGKRNWFNLLVFRGGKDNLFILLVFRGRKDNLFNLLVLRGGKDNLFNLFVFRGGKDNWFNLLVFRGGKDNLINLLVFKGGQDNLINLLVFKGGQDNLINLLVFKGGQDNLINLLVFKGGQDNLINLLELEMEKTACLIC</sequence>
<reference evidence="1" key="1">
    <citation type="submission" date="2021-03" db="EMBL/GenBank/DDBJ databases">
        <authorList>
            <person name="Bekaert M."/>
        </authorList>
    </citation>
    <scope>NUCLEOTIDE SEQUENCE</scope>
</reference>
<organism evidence="1 2">
    <name type="scientific">Mytilus edulis</name>
    <name type="common">Blue mussel</name>
    <dbReference type="NCBI Taxonomy" id="6550"/>
    <lineage>
        <taxon>Eukaryota</taxon>
        <taxon>Metazoa</taxon>
        <taxon>Spiralia</taxon>
        <taxon>Lophotrochozoa</taxon>
        <taxon>Mollusca</taxon>
        <taxon>Bivalvia</taxon>
        <taxon>Autobranchia</taxon>
        <taxon>Pteriomorphia</taxon>
        <taxon>Mytilida</taxon>
        <taxon>Mytiloidea</taxon>
        <taxon>Mytilidae</taxon>
        <taxon>Mytilinae</taxon>
        <taxon>Mytilus</taxon>
    </lineage>
</organism>
<evidence type="ECO:0000313" key="1">
    <source>
        <dbReference type="EMBL" id="CAG2205340.1"/>
    </source>
</evidence>
<gene>
    <name evidence="1" type="ORF">MEDL_19777</name>
</gene>
<dbReference type="AlphaFoldDB" id="A0A8S3RAX6"/>